<organism evidence="7 8">
    <name type="scientific">Erythranthe guttata</name>
    <name type="common">Yellow monkey flower</name>
    <name type="synonym">Mimulus guttatus</name>
    <dbReference type="NCBI Taxonomy" id="4155"/>
    <lineage>
        <taxon>Eukaryota</taxon>
        <taxon>Viridiplantae</taxon>
        <taxon>Streptophyta</taxon>
        <taxon>Embryophyta</taxon>
        <taxon>Tracheophyta</taxon>
        <taxon>Spermatophyta</taxon>
        <taxon>Magnoliopsida</taxon>
        <taxon>eudicotyledons</taxon>
        <taxon>Gunneridae</taxon>
        <taxon>Pentapetalae</taxon>
        <taxon>asterids</taxon>
        <taxon>lamiids</taxon>
        <taxon>Lamiales</taxon>
        <taxon>Phrymaceae</taxon>
        <taxon>Erythranthe</taxon>
    </lineage>
</organism>
<keyword evidence="3 6" id="KW-0713">Self-incompatibility</keyword>
<dbReference type="Pfam" id="PF05938">
    <property type="entry name" value="Self-incomp_S1"/>
    <property type="match status" value="1"/>
</dbReference>
<sequence>MKNIITCLILSVNIFITIASACFLTNEYEVHVVNKLPSPKLKLHCASKETDFGISDYGPNYDFHWKFCENVVSTTLYFCHLWWRNKQVSFNAFESRKTVCRNNCYYEARSDGIYFSGDGPKSNLMKKVYDWQNR</sequence>
<dbReference type="EMBL" id="KI630443">
    <property type="protein sequence ID" value="EYU39655.1"/>
    <property type="molecule type" value="Genomic_DNA"/>
</dbReference>
<gene>
    <name evidence="7" type="ORF">MIMGU_mgv1a026260mg</name>
</gene>
<protein>
    <recommendedName>
        <fullName evidence="6">S-protein homolog</fullName>
    </recommendedName>
</protein>
<evidence type="ECO:0000256" key="5">
    <source>
        <dbReference type="ARBA" id="ARBA00022729"/>
    </source>
</evidence>
<dbReference type="PANTHER" id="PTHR31232:SF61">
    <property type="entry name" value="S-PROTEIN HOMOLOG"/>
    <property type="match status" value="1"/>
</dbReference>
<feature type="signal peptide" evidence="6">
    <location>
        <begin position="1"/>
        <end position="21"/>
    </location>
</feature>
<evidence type="ECO:0000256" key="1">
    <source>
        <dbReference type="ARBA" id="ARBA00004613"/>
    </source>
</evidence>
<dbReference type="PANTHER" id="PTHR31232">
    <property type="match status" value="1"/>
</dbReference>
<accession>A0A022RL73</accession>
<evidence type="ECO:0000256" key="3">
    <source>
        <dbReference type="ARBA" id="ARBA00022471"/>
    </source>
</evidence>
<keyword evidence="8" id="KW-1185">Reference proteome</keyword>
<evidence type="ECO:0000256" key="2">
    <source>
        <dbReference type="ARBA" id="ARBA00005581"/>
    </source>
</evidence>
<keyword evidence="5 6" id="KW-0732">Signal</keyword>
<comment type="similarity">
    <text evidence="2 6">Belongs to the plant self-incompatibility (S1) protein family.</text>
</comment>
<dbReference type="GO" id="GO:0005576">
    <property type="term" value="C:extracellular region"/>
    <property type="evidence" value="ECO:0007669"/>
    <property type="project" value="UniProtKB-SubCell"/>
</dbReference>
<evidence type="ECO:0000313" key="8">
    <source>
        <dbReference type="Proteomes" id="UP000030748"/>
    </source>
</evidence>
<dbReference type="PROSITE" id="PS51257">
    <property type="entry name" value="PROKAR_LIPOPROTEIN"/>
    <property type="match status" value="1"/>
</dbReference>
<dbReference type="GO" id="GO:0060320">
    <property type="term" value="P:rejection of self pollen"/>
    <property type="evidence" value="ECO:0007669"/>
    <property type="project" value="UniProtKB-KW"/>
</dbReference>
<dbReference type="Proteomes" id="UP000030748">
    <property type="component" value="Unassembled WGS sequence"/>
</dbReference>
<dbReference type="AlphaFoldDB" id="A0A022RL73"/>
<dbReference type="InterPro" id="IPR010264">
    <property type="entry name" value="Self-incomp_S1"/>
</dbReference>
<comment type="subcellular location">
    <subcellularLocation>
        <location evidence="1 6">Secreted</location>
    </subcellularLocation>
</comment>
<reference evidence="7 8" key="1">
    <citation type="journal article" date="2013" name="Proc. Natl. Acad. Sci. U.S.A.">
        <title>Fine-scale variation in meiotic recombination in Mimulus inferred from population shotgun sequencing.</title>
        <authorList>
            <person name="Hellsten U."/>
            <person name="Wright K.M."/>
            <person name="Jenkins J."/>
            <person name="Shu S."/>
            <person name="Yuan Y."/>
            <person name="Wessler S.R."/>
            <person name="Schmutz J."/>
            <person name="Willis J.H."/>
            <person name="Rokhsar D.S."/>
        </authorList>
    </citation>
    <scope>NUCLEOTIDE SEQUENCE [LARGE SCALE GENOMIC DNA]</scope>
    <source>
        <strain evidence="8">cv. DUN x IM62</strain>
    </source>
</reference>
<evidence type="ECO:0000313" key="7">
    <source>
        <dbReference type="EMBL" id="EYU39655.1"/>
    </source>
</evidence>
<keyword evidence="4 6" id="KW-0964">Secreted</keyword>
<feature type="chain" id="PRO_5025080894" description="S-protein homolog" evidence="6">
    <location>
        <begin position="22"/>
        <end position="134"/>
    </location>
</feature>
<proteinExistence type="inferred from homology"/>
<evidence type="ECO:0000256" key="4">
    <source>
        <dbReference type="ARBA" id="ARBA00022525"/>
    </source>
</evidence>
<dbReference type="PhylomeDB" id="A0A022RL73"/>
<evidence type="ECO:0000256" key="6">
    <source>
        <dbReference type="RuleBase" id="RU367044"/>
    </source>
</evidence>
<name>A0A022RL73_ERYGU</name>